<protein>
    <submittedName>
        <fullName evidence="2">Uncharacterized protein</fullName>
    </submittedName>
</protein>
<dbReference type="PATRIC" id="fig|743719.3.peg.5287"/>
<reference evidence="2 3" key="1">
    <citation type="submission" date="2011-09" db="EMBL/GenBank/DDBJ databases">
        <title>The draft genome of Paenibacillus lactis 154.</title>
        <authorList>
            <consortium name="US DOE Joint Genome Institute (JGI-PGF)"/>
            <person name="Lucas S."/>
            <person name="Han J."/>
            <person name="Lapidus A."/>
            <person name="Cheng J.-F."/>
            <person name="Goodwin L."/>
            <person name="Pitluck S."/>
            <person name="Peters L."/>
            <person name="Land M.L."/>
            <person name="Hauser L."/>
            <person name="Siebers A."/>
            <person name="Thelen M."/>
            <person name="Hugenholtz P."/>
            <person name="Allgaier M."/>
            <person name="Woyke T.J."/>
        </authorList>
    </citation>
    <scope>NUCLEOTIDE SEQUENCE [LARGE SCALE GENOMIC DNA]</scope>
    <source>
        <strain evidence="2 3">154</strain>
    </source>
</reference>
<evidence type="ECO:0000313" key="2">
    <source>
        <dbReference type="EMBL" id="EHB54439.1"/>
    </source>
</evidence>
<organism evidence="2 3">
    <name type="scientific">Paenibacillus lactis 154</name>
    <dbReference type="NCBI Taxonomy" id="743719"/>
    <lineage>
        <taxon>Bacteria</taxon>
        <taxon>Bacillati</taxon>
        <taxon>Bacillota</taxon>
        <taxon>Bacilli</taxon>
        <taxon>Bacillales</taxon>
        <taxon>Paenibacillaceae</taxon>
        <taxon>Paenibacillus</taxon>
    </lineage>
</organism>
<gene>
    <name evidence="2" type="ORF">PaelaDRAFT_5188</name>
</gene>
<dbReference type="EMBL" id="AGIP01000017">
    <property type="protein sequence ID" value="EHB54439.1"/>
    <property type="molecule type" value="Genomic_DNA"/>
</dbReference>
<sequence length="43" mass="4615">MNLDEDEGKRIITFIVVAVIIFSLITSPAEGDGGDDNIPIIVN</sequence>
<keyword evidence="1" id="KW-1133">Transmembrane helix</keyword>
<accession>G4HMM9</accession>
<dbReference type="AlphaFoldDB" id="G4HMM9"/>
<proteinExistence type="predicted"/>
<keyword evidence="1" id="KW-0812">Transmembrane</keyword>
<evidence type="ECO:0000313" key="3">
    <source>
        <dbReference type="Proteomes" id="UP000003891"/>
    </source>
</evidence>
<keyword evidence="1" id="KW-0472">Membrane</keyword>
<name>G4HMM9_9BACL</name>
<evidence type="ECO:0000256" key="1">
    <source>
        <dbReference type="SAM" id="Phobius"/>
    </source>
</evidence>
<dbReference type="Proteomes" id="UP000003891">
    <property type="component" value="Unassembled WGS sequence"/>
</dbReference>
<feature type="transmembrane region" description="Helical" evidence="1">
    <location>
        <begin position="12"/>
        <end position="29"/>
    </location>
</feature>